<dbReference type="FunFam" id="3.40.50.2300:FF:000001">
    <property type="entry name" value="DNA-binding response regulator PhoB"/>
    <property type="match status" value="1"/>
</dbReference>
<proteinExistence type="predicted"/>
<dbReference type="Gene3D" id="1.10.10.10">
    <property type="entry name" value="Winged helix-like DNA-binding domain superfamily/Winged helix DNA-binding domain"/>
    <property type="match status" value="1"/>
</dbReference>
<dbReference type="GO" id="GO:0000976">
    <property type="term" value="F:transcription cis-regulatory region binding"/>
    <property type="evidence" value="ECO:0007669"/>
    <property type="project" value="TreeGrafter"/>
</dbReference>
<evidence type="ECO:0000259" key="8">
    <source>
        <dbReference type="PROSITE" id="PS50110"/>
    </source>
</evidence>
<dbReference type="InterPro" id="IPR011006">
    <property type="entry name" value="CheY-like_superfamily"/>
</dbReference>
<comment type="caution">
    <text evidence="10">The sequence shown here is derived from an EMBL/GenBank/DDBJ whole genome shotgun (WGS) entry which is preliminary data.</text>
</comment>
<keyword evidence="2" id="KW-0902">Two-component regulatory system</keyword>
<accession>A0A235B1H2</accession>
<evidence type="ECO:0000259" key="9">
    <source>
        <dbReference type="PROSITE" id="PS51755"/>
    </source>
</evidence>
<sequence length="234" mass="26926">MGSKRILIIEDEAKIARVIKLELEYEGYGVETAADGAKGLEKAKTEGWDLILLDIMLPCLNGIEVLRRLRSEDQTTPIILLTARDTVPDKVTGLDQGANDYITKPFEIEELLARIRACIRTNSAWRTAEEDPPLSIADLKVDEKTRLVTRQGRAIELTPREFDLLVYLLRNKNQVLNREQMITRVWGFDYHGDTNVVDVYVRYLRKKIDYGFDFPLIHTVRGVGYCMREPRNED</sequence>
<feature type="domain" description="Response regulatory" evidence="8">
    <location>
        <begin position="5"/>
        <end position="119"/>
    </location>
</feature>
<dbReference type="SMART" id="SM00862">
    <property type="entry name" value="Trans_reg_C"/>
    <property type="match status" value="1"/>
</dbReference>
<feature type="DNA-binding region" description="OmpR/PhoB-type" evidence="7">
    <location>
        <begin position="131"/>
        <end position="229"/>
    </location>
</feature>
<dbReference type="InterPro" id="IPR001789">
    <property type="entry name" value="Sig_transdc_resp-reg_receiver"/>
</dbReference>
<dbReference type="SMART" id="SM00448">
    <property type="entry name" value="REC"/>
    <property type="match status" value="1"/>
</dbReference>
<dbReference type="AlphaFoldDB" id="A0A235B1H2"/>
<dbReference type="Proteomes" id="UP000215459">
    <property type="component" value="Unassembled WGS sequence"/>
</dbReference>
<evidence type="ECO:0000256" key="3">
    <source>
        <dbReference type="ARBA" id="ARBA00023015"/>
    </source>
</evidence>
<feature type="domain" description="OmpR/PhoB-type" evidence="9">
    <location>
        <begin position="131"/>
        <end position="229"/>
    </location>
</feature>
<dbReference type="PROSITE" id="PS51755">
    <property type="entry name" value="OMPR_PHOB"/>
    <property type="match status" value="1"/>
</dbReference>
<protein>
    <submittedName>
        <fullName evidence="10">DNA-binding response regulator</fullName>
    </submittedName>
</protein>
<dbReference type="Gene3D" id="6.10.250.690">
    <property type="match status" value="1"/>
</dbReference>
<dbReference type="EMBL" id="NOWF01000023">
    <property type="protein sequence ID" value="OYD06092.1"/>
    <property type="molecule type" value="Genomic_DNA"/>
</dbReference>
<evidence type="ECO:0000256" key="5">
    <source>
        <dbReference type="ARBA" id="ARBA00023163"/>
    </source>
</evidence>
<keyword evidence="1 6" id="KW-0597">Phosphoprotein</keyword>
<dbReference type="GO" id="GO:0032993">
    <property type="term" value="C:protein-DNA complex"/>
    <property type="evidence" value="ECO:0007669"/>
    <property type="project" value="TreeGrafter"/>
</dbReference>
<evidence type="ECO:0000256" key="7">
    <source>
        <dbReference type="PROSITE-ProRule" id="PRU01091"/>
    </source>
</evidence>
<keyword evidence="11" id="KW-1185">Reference proteome</keyword>
<evidence type="ECO:0000256" key="6">
    <source>
        <dbReference type="PROSITE-ProRule" id="PRU00169"/>
    </source>
</evidence>
<evidence type="ECO:0000313" key="11">
    <source>
        <dbReference type="Proteomes" id="UP000215459"/>
    </source>
</evidence>
<evidence type="ECO:0000256" key="1">
    <source>
        <dbReference type="ARBA" id="ARBA00022553"/>
    </source>
</evidence>
<keyword evidence="3" id="KW-0805">Transcription regulation</keyword>
<keyword evidence="4 7" id="KW-0238">DNA-binding</keyword>
<organism evidence="10 11">
    <name type="scientific">Paludifilum halophilum</name>
    <dbReference type="NCBI Taxonomy" id="1642702"/>
    <lineage>
        <taxon>Bacteria</taxon>
        <taxon>Bacillati</taxon>
        <taxon>Bacillota</taxon>
        <taxon>Bacilli</taxon>
        <taxon>Bacillales</taxon>
        <taxon>Thermoactinomycetaceae</taxon>
        <taxon>Paludifilum</taxon>
    </lineage>
</organism>
<dbReference type="Gene3D" id="3.40.50.2300">
    <property type="match status" value="1"/>
</dbReference>
<dbReference type="FunFam" id="1.10.10.10:FF:000005">
    <property type="entry name" value="Two-component system response regulator"/>
    <property type="match status" value="1"/>
</dbReference>
<dbReference type="PROSITE" id="PS50110">
    <property type="entry name" value="RESPONSE_REGULATORY"/>
    <property type="match status" value="1"/>
</dbReference>
<dbReference type="RefSeq" id="WP_094266022.1">
    <property type="nucleotide sequence ID" value="NZ_NOWF01000023.1"/>
</dbReference>
<dbReference type="OrthoDB" id="9790442at2"/>
<keyword evidence="5" id="KW-0804">Transcription</keyword>
<dbReference type="Pfam" id="PF00072">
    <property type="entry name" value="Response_reg"/>
    <property type="match status" value="1"/>
</dbReference>
<dbReference type="InterPro" id="IPR036388">
    <property type="entry name" value="WH-like_DNA-bd_sf"/>
</dbReference>
<dbReference type="PANTHER" id="PTHR48111">
    <property type="entry name" value="REGULATOR OF RPOS"/>
    <property type="match status" value="1"/>
</dbReference>
<dbReference type="GO" id="GO:0005829">
    <property type="term" value="C:cytosol"/>
    <property type="evidence" value="ECO:0007669"/>
    <property type="project" value="TreeGrafter"/>
</dbReference>
<dbReference type="GO" id="GO:0006355">
    <property type="term" value="P:regulation of DNA-templated transcription"/>
    <property type="evidence" value="ECO:0007669"/>
    <property type="project" value="InterPro"/>
</dbReference>
<dbReference type="Pfam" id="PF00486">
    <property type="entry name" value="Trans_reg_C"/>
    <property type="match status" value="1"/>
</dbReference>
<dbReference type="PANTHER" id="PTHR48111:SF22">
    <property type="entry name" value="REGULATOR OF RPOS"/>
    <property type="match status" value="1"/>
</dbReference>
<dbReference type="InterPro" id="IPR001867">
    <property type="entry name" value="OmpR/PhoB-type_DNA-bd"/>
</dbReference>
<evidence type="ECO:0000313" key="10">
    <source>
        <dbReference type="EMBL" id="OYD06092.1"/>
    </source>
</evidence>
<reference evidence="10 11" key="1">
    <citation type="submission" date="2017-07" db="EMBL/GenBank/DDBJ databases">
        <title>The genome sequence of Paludifilum halophilum highlights mechanisms for microbial adaptation to high salt environemnts.</title>
        <authorList>
            <person name="Belbahri L."/>
        </authorList>
    </citation>
    <scope>NUCLEOTIDE SEQUENCE [LARGE SCALE GENOMIC DNA]</scope>
    <source>
        <strain evidence="10 11">DSM 102817</strain>
    </source>
</reference>
<dbReference type="SUPFAM" id="SSF52172">
    <property type="entry name" value="CheY-like"/>
    <property type="match status" value="1"/>
</dbReference>
<evidence type="ECO:0000256" key="2">
    <source>
        <dbReference type="ARBA" id="ARBA00023012"/>
    </source>
</evidence>
<dbReference type="CDD" id="cd00383">
    <property type="entry name" value="trans_reg_C"/>
    <property type="match status" value="1"/>
</dbReference>
<dbReference type="GO" id="GO:0000156">
    <property type="term" value="F:phosphorelay response regulator activity"/>
    <property type="evidence" value="ECO:0007669"/>
    <property type="project" value="TreeGrafter"/>
</dbReference>
<dbReference type="InterPro" id="IPR039420">
    <property type="entry name" value="WalR-like"/>
</dbReference>
<gene>
    <name evidence="10" type="ORF">CHM34_18140</name>
</gene>
<evidence type="ECO:0000256" key="4">
    <source>
        <dbReference type="ARBA" id="ARBA00023125"/>
    </source>
</evidence>
<name>A0A235B1H2_9BACL</name>
<feature type="modified residue" description="4-aspartylphosphate" evidence="6">
    <location>
        <position position="54"/>
    </location>
</feature>